<dbReference type="PATRIC" id="fig|926566.3.peg.4296"/>
<dbReference type="EMBL" id="CP003379">
    <property type="protein sequence ID" value="AFL90551.1"/>
    <property type="molecule type" value="Genomic_DNA"/>
</dbReference>
<dbReference type="OrthoDB" id="570199at2"/>
<dbReference type="GO" id="GO:0003676">
    <property type="term" value="F:nucleic acid binding"/>
    <property type="evidence" value="ECO:0007669"/>
    <property type="project" value="InterPro"/>
</dbReference>
<organism evidence="1 2">
    <name type="scientific">Terriglobus roseus (strain DSM 18391 / NRRL B-41598 / KBS 63)</name>
    <dbReference type="NCBI Taxonomy" id="926566"/>
    <lineage>
        <taxon>Bacteria</taxon>
        <taxon>Pseudomonadati</taxon>
        <taxon>Acidobacteriota</taxon>
        <taxon>Terriglobia</taxon>
        <taxon>Terriglobales</taxon>
        <taxon>Acidobacteriaceae</taxon>
        <taxon>Terriglobus</taxon>
    </lineage>
</organism>
<dbReference type="HOGENOM" id="CLU_760045_0_0_0"/>
<accession>I3ZMT3</accession>
<dbReference type="eggNOG" id="COG1637">
    <property type="taxonomic scope" value="Bacteria"/>
</dbReference>
<name>I3ZMT3_TERRK</name>
<dbReference type="STRING" id="926566.Terro_4354"/>
<evidence type="ECO:0000313" key="2">
    <source>
        <dbReference type="Proteomes" id="UP000006056"/>
    </source>
</evidence>
<gene>
    <name evidence="1" type="ordered locus">Terro_4354</name>
</gene>
<protein>
    <submittedName>
        <fullName evidence="1">Putative nuclease of the RecB family</fullName>
    </submittedName>
</protein>
<reference evidence="1 2" key="1">
    <citation type="submission" date="2012-06" db="EMBL/GenBank/DDBJ databases">
        <title>Complete genome of Terriglobus roseus DSM 18391.</title>
        <authorList>
            <consortium name="US DOE Joint Genome Institute (JGI-PGF)"/>
            <person name="Lucas S."/>
            <person name="Copeland A."/>
            <person name="Lapidus A."/>
            <person name="Glavina del Rio T."/>
            <person name="Dalin E."/>
            <person name="Tice H."/>
            <person name="Bruce D."/>
            <person name="Goodwin L."/>
            <person name="Pitluck S."/>
            <person name="Peters L."/>
            <person name="Mikhailova N."/>
            <person name="Munk A.C.C."/>
            <person name="Kyrpides N."/>
            <person name="Mavromatis K."/>
            <person name="Ivanova N."/>
            <person name="Brettin T."/>
            <person name="Detter J.C."/>
            <person name="Han C."/>
            <person name="Larimer F."/>
            <person name="Land M."/>
            <person name="Hauser L."/>
            <person name="Markowitz V."/>
            <person name="Cheng J.-F."/>
            <person name="Hugenholtz P."/>
            <person name="Woyke T."/>
            <person name="Wu D."/>
            <person name="Brambilla E."/>
            <person name="Klenk H.-P."/>
            <person name="Eisen J.A."/>
        </authorList>
    </citation>
    <scope>NUCLEOTIDE SEQUENCE [LARGE SCALE GENOMIC DNA]</scope>
    <source>
        <strain evidence="2">DSM 18391 / NRRL B-41598 / KBS 63</strain>
    </source>
</reference>
<dbReference type="Proteomes" id="UP000006056">
    <property type="component" value="Chromosome"/>
</dbReference>
<dbReference type="Gene3D" id="3.40.1350.10">
    <property type="match status" value="1"/>
</dbReference>
<dbReference type="AlphaFoldDB" id="I3ZMT3"/>
<sequence>MIQVYAIEDGELKDLPHSKLKKEDDLQRWIANDPSVLGLDILVLGREISTDFRGRIDVLGLDAEGNLVVVECKRDQTPRETIAQLLDYGSWVAALSTKQVHELAITKLGRPLAQAFMERFDSDLPEKLNTTHSLIVVATEFDASSRRIVEYLAQVHQLSINAIFFSSFNHAGQDLLAIEWLLDQEEVVQRAESKTSAPWTGLNYVNIGESKDRNWDDMREYGFISAGGGPRYVGSLQKLAPGDLVLSYQKKTGYVGFGSVLDTAVPVDQFTVAGRPILESPLRATDFGHDVGDASMCEFVVRVKWIKTFGLSEAKTFPGVFANQNIVCKLTHPATIEFLKSYFPISASD</sequence>
<proteinExistence type="predicted"/>
<keyword evidence="2" id="KW-1185">Reference proteome</keyword>
<dbReference type="KEGG" id="trs:Terro_4354"/>
<dbReference type="InterPro" id="IPR011856">
    <property type="entry name" value="tRNA_endonuc-like_dom_sf"/>
</dbReference>
<dbReference type="RefSeq" id="WP_014787811.1">
    <property type="nucleotide sequence ID" value="NC_018014.1"/>
</dbReference>
<evidence type="ECO:0000313" key="1">
    <source>
        <dbReference type="EMBL" id="AFL90551.1"/>
    </source>
</evidence>